<evidence type="ECO:0000313" key="3">
    <source>
        <dbReference type="Proteomes" id="UP000287969"/>
    </source>
</evidence>
<name>A0A410QC75_9FIRM</name>
<dbReference type="Gene3D" id="3.60.21.10">
    <property type="match status" value="1"/>
</dbReference>
<dbReference type="PANTHER" id="PTHR31302:SF0">
    <property type="entry name" value="TRANSMEMBRANE PROTEIN WITH METALLOPHOSPHOESTERASE DOMAIN"/>
    <property type="match status" value="1"/>
</dbReference>
<dbReference type="InterPro" id="IPR004843">
    <property type="entry name" value="Calcineurin-like_PHP"/>
</dbReference>
<evidence type="ECO:0000259" key="1">
    <source>
        <dbReference type="Pfam" id="PF00149"/>
    </source>
</evidence>
<keyword evidence="3" id="KW-1185">Reference proteome</keyword>
<proteinExistence type="predicted"/>
<dbReference type="AlphaFoldDB" id="A0A410QC75"/>
<dbReference type="GO" id="GO:0016787">
    <property type="term" value="F:hydrolase activity"/>
    <property type="evidence" value="ECO:0007669"/>
    <property type="project" value="InterPro"/>
</dbReference>
<dbReference type="SUPFAM" id="SSF56300">
    <property type="entry name" value="Metallo-dependent phosphatases"/>
    <property type="match status" value="1"/>
</dbReference>
<protein>
    <recommendedName>
        <fullName evidence="1">Calcineurin-like phosphoesterase domain-containing protein</fullName>
    </recommendedName>
</protein>
<organism evidence="2 3">
    <name type="scientific">Acidilutibacter cellobiosedens</name>
    <dbReference type="NCBI Taxonomy" id="2507161"/>
    <lineage>
        <taxon>Bacteria</taxon>
        <taxon>Bacillati</taxon>
        <taxon>Bacillota</taxon>
        <taxon>Tissierellia</taxon>
        <taxon>Tissierellales</taxon>
        <taxon>Acidilutibacteraceae</taxon>
        <taxon>Acidilutibacter</taxon>
    </lineage>
</organism>
<reference evidence="3" key="1">
    <citation type="submission" date="2019-01" db="EMBL/GenBank/DDBJ databases">
        <title>Draft genomes of a novel of Sporanaerobacter strains.</title>
        <authorList>
            <person name="Ma S."/>
        </authorList>
    </citation>
    <scope>NUCLEOTIDE SEQUENCE [LARGE SCALE GENOMIC DNA]</scope>
    <source>
        <strain evidence="3">NJN-17</strain>
    </source>
</reference>
<sequence length="268" mass="31029">MVFIVFLLLVVFVLIIKGTNFVDVKEVKIRDNKIKGCIRIVHISDIHGKTRYLNGSISSIINKYCVDYVILTGDLCNNSAQLENVMEELKKIKVNKRILIILGNYERTEVSYLRKKETDIIKKLVGYNSNKIKILINQYEVMEDSHNKILFYGFDNSVYGNESYNNALNEEKFTYRILFAHSPNIIDYVEKRGIPFDIILAGHTHGNQWNIPFVCRIWNKYPRFPSGVNEYDGKHIIISRGLGTSRIPIRINSNPDISIYDLCGKECR</sequence>
<accession>A0A410QC75</accession>
<dbReference type="PANTHER" id="PTHR31302">
    <property type="entry name" value="TRANSMEMBRANE PROTEIN WITH METALLOPHOSPHOESTERASE DOMAIN-RELATED"/>
    <property type="match status" value="1"/>
</dbReference>
<dbReference type="Pfam" id="PF00149">
    <property type="entry name" value="Metallophos"/>
    <property type="match status" value="1"/>
</dbReference>
<dbReference type="InterPro" id="IPR029052">
    <property type="entry name" value="Metallo-depent_PP-like"/>
</dbReference>
<dbReference type="OrthoDB" id="9780884at2"/>
<feature type="domain" description="Calcineurin-like phosphoesterase" evidence="1">
    <location>
        <begin position="38"/>
        <end position="206"/>
    </location>
</feature>
<dbReference type="KEGG" id="spoa:EQM13_07610"/>
<dbReference type="EMBL" id="CP035282">
    <property type="protein sequence ID" value="QAT61454.1"/>
    <property type="molecule type" value="Genomic_DNA"/>
</dbReference>
<dbReference type="RefSeq" id="WP_128752368.1">
    <property type="nucleotide sequence ID" value="NZ_CP035282.1"/>
</dbReference>
<gene>
    <name evidence="2" type="ORF">EQM13_07610</name>
</gene>
<evidence type="ECO:0000313" key="2">
    <source>
        <dbReference type="EMBL" id="QAT61454.1"/>
    </source>
</evidence>
<dbReference type="InterPro" id="IPR051158">
    <property type="entry name" value="Metallophosphoesterase_sf"/>
</dbReference>
<dbReference type="Proteomes" id="UP000287969">
    <property type="component" value="Chromosome"/>
</dbReference>